<evidence type="ECO:0000313" key="2">
    <source>
        <dbReference type="Proteomes" id="UP000195569"/>
    </source>
</evidence>
<gene>
    <name evidence="1" type="ORF">BN2476_460135</name>
</gene>
<dbReference type="EMBL" id="CYGY02000046">
    <property type="protein sequence ID" value="SIT45289.1"/>
    <property type="molecule type" value="Genomic_DNA"/>
</dbReference>
<dbReference type="Proteomes" id="UP000195569">
    <property type="component" value="Unassembled WGS sequence"/>
</dbReference>
<name>A0A1N7SE89_9BURK</name>
<organism evidence="1 2">
    <name type="scientific">Paraburkholderia piptadeniae</name>
    <dbReference type="NCBI Taxonomy" id="1701573"/>
    <lineage>
        <taxon>Bacteria</taxon>
        <taxon>Pseudomonadati</taxon>
        <taxon>Pseudomonadota</taxon>
        <taxon>Betaproteobacteria</taxon>
        <taxon>Burkholderiales</taxon>
        <taxon>Burkholderiaceae</taxon>
        <taxon>Paraburkholderia</taxon>
    </lineage>
</organism>
<comment type="caution">
    <text evidence="1">The sequence shown here is derived from an EMBL/GenBank/DDBJ whole genome shotgun (WGS) entry which is preliminary data.</text>
</comment>
<proteinExistence type="predicted"/>
<protein>
    <submittedName>
        <fullName evidence="1">Uncharacterized protein</fullName>
    </submittedName>
</protein>
<dbReference type="AlphaFoldDB" id="A0A1N7SE89"/>
<sequence length="76" mass="8914">MCTPVYAHKRFMLRSANRLSHRSTRPRSLRDLDRLYAHKPGCTWLHYLRDEAIRLLGANRTKGYESRAPQTAALNF</sequence>
<reference evidence="1" key="1">
    <citation type="submission" date="2016-12" db="EMBL/GenBank/DDBJ databases">
        <authorList>
            <person name="Moulin L."/>
        </authorList>
    </citation>
    <scope>NUCLEOTIDE SEQUENCE [LARGE SCALE GENOMIC DNA]</scope>
    <source>
        <strain evidence="1">STM 7183</strain>
    </source>
</reference>
<evidence type="ECO:0000313" key="1">
    <source>
        <dbReference type="EMBL" id="SIT45289.1"/>
    </source>
</evidence>
<accession>A0A1N7SE89</accession>
<keyword evidence="2" id="KW-1185">Reference proteome</keyword>